<protein>
    <submittedName>
        <fullName evidence="4">Sorbose reductase</fullName>
        <ecNumber evidence="4">1.1.1.289</ecNumber>
    </submittedName>
</protein>
<dbReference type="InterPro" id="IPR002347">
    <property type="entry name" value="SDR_fam"/>
</dbReference>
<dbReference type="Gene3D" id="3.40.50.720">
    <property type="entry name" value="NAD(P)-binding Rossmann-like Domain"/>
    <property type="match status" value="1"/>
</dbReference>
<dbReference type="PANTHER" id="PTHR43008:SF6">
    <property type="entry name" value="NADP-DEPENDENT MANNITOL DEHYDROGENASE"/>
    <property type="match status" value="1"/>
</dbReference>
<proteinExistence type="inferred from homology"/>
<evidence type="ECO:0000313" key="5">
    <source>
        <dbReference type="Proteomes" id="UP001214603"/>
    </source>
</evidence>
<dbReference type="InterPro" id="IPR036291">
    <property type="entry name" value="NAD(P)-bd_dom_sf"/>
</dbReference>
<accession>A0AAF0E1M8</accession>
<gene>
    <name evidence="4" type="ORF">MOBT1_000163</name>
</gene>
<reference evidence="4" key="1">
    <citation type="submission" date="2023-03" db="EMBL/GenBank/DDBJ databases">
        <title>Mating type loci evolution in Malassezia.</title>
        <authorList>
            <person name="Coelho M.A."/>
        </authorList>
    </citation>
    <scope>NUCLEOTIDE SEQUENCE</scope>
    <source>
        <strain evidence="4">CBS 7876</strain>
    </source>
</reference>
<dbReference type="Pfam" id="PF13561">
    <property type="entry name" value="adh_short_C2"/>
    <property type="match status" value="1"/>
</dbReference>
<dbReference type="SUPFAM" id="SSF51735">
    <property type="entry name" value="NAD(P)-binding Rossmann-fold domains"/>
    <property type="match status" value="1"/>
</dbReference>
<dbReference type="GO" id="GO:0032115">
    <property type="term" value="F:sorbose reductase activity"/>
    <property type="evidence" value="ECO:0007669"/>
    <property type="project" value="UniProtKB-EC"/>
</dbReference>
<dbReference type="AlphaFoldDB" id="A0AAF0E1M8"/>
<keyword evidence="3 4" id="KW-0560">Oxidoreductase</keyword>
<dbReference type="GO" id="GO:0050664">
    <property type="term" value="F:oxidoreductase activity, acting on NAD(P)H, oxygen as acceptor"/>
    <property type="evidence" value="ECO:0007669"/>
    <property type="project" value="TreeGrafter"/>
</dbReference>
<name>A0AAF0E1M8_9BASI</name>
<comment type="similarity">
    <text evidence="1">Belongs to the short-chain dehydrogenases/reductases (SDR) family.</text>
</comment>
<evidence type="ECO:0000256" key="2">
    <source>
        <dbReference type="ARBA" id="ARBA00022857"/>
    </source>
</evidence>
<keyword evidence="2" id="KW-0521">NADP</keyword>
<dbReference type="Proteomes" id="UP001214603">
    <property type="component" value="Chromosome 1"/>
</dbReference>
<evidence type="ECO:0000313" key="4">
    <source>
        <dbReference type="EMBL" id="WFD01498.1"/>
    </source>
</evidence>
<dbReference type="EMBL" id="CP119934">
    <property type="protein sequence ID" value="WFD01498.1"/>
    <property type="molecule type" value="Genomic_DNA"/>
</dbReference>
<dbReference type="FunFam" id="3.40.50.720:FF:000084">
    <property type="entry name" value="Short-chain dehydrogenase reductase"/>
    <property type="match status" value="1"/>
</dbReference>
<dbReference type="PROSITE" id="PS00061">
    <property type="entry name" value="ADH_SHORT"/>
    <property type="match status" value="1"/>
</dbReference>
<evidence type="ECO:0000256" key="3">
    <source>
        <dbReference type="ARBA" id="ARBA00023002"/>
    </source>
</evidence>
<evidence type="ECO:0000256" key="1">
    <source>
        <dbReference type="ARBA" id="ARBA00006484"/>
    </source>
</evidence>
<dbReference type="PRINTS" id="PR00081">
    <property type="entry name" value="GDHRDH"/>
</dbReference>
<dbReference type="PANTHER" id="PTHR43008">
    <property type="entry name" value="BENZIL REDUCTASE"/>
    <property type="match status" value="1"/>
</dbReference>
<sequence>MVFEIKLSGTVVVSGGNRGIGLGISKAAAQAGANVAILYHSHPDAEKNAAEVAKEFGVKVKAYQCDVSDAEQVKKTVKQAEEELGQVTGLAANAGVSVVKPATELTTDDFHKVFNVNVLGVFNTAKSVAQHWIETGFKNGSIVVTSSMSSEIYNQKGLNDPLTQVFYNSSKGAITNMVKGLAAEWAQHGIRVNALEPGFCNTEQTSVMDKKIRDYQASSVPMGRFSEPHEQAAPAVFMLSEHASYMTGGHVRPDGGFTLW</sequence>
<dbReference type="EC" id="1.1.1.289" evidence="4"/>
<dbReference type="InterPro" id="IPR020904">
    <property type="entry name" value="Sc_DH/Rdtase_CS"/>
</dbReference>
<organism evidence="4 5">
    <name type="scientific">Malassezia obtusa</name>
    <dbReference type="NCBI Taxonomy" id="76774"/>
    <lineage>
        <taxon>Eukaryota</taxon>
        <taxon>Fungi</taxon>
        <taxon>Dikarya</taxon>
        <taxon>Basidiomycota</taxon>
        <taxon>Ustilaginomycotina</taxon>
        <taxon>Malasseziomycetes</taxon>
        <taxon>Malasseziales</taxon>
        <taxon>Malasseziaceae</taxon>
        <taxon>Malassezia</taxon>
    </lineage>
</organism>
<keyword evidence="5" id="KW-1185">Reference proteome</keyword>